<reference evidence="2" key="1">
    <citation type="submission" date="2022-03" db="EMBL/GenBank/DDBJ databases">
        <title>Genome Identification and Characterization of new species Bdellovibrio reynosense LBG001 sp. nov. from a Mexico soil sample.</title>
        <authorList>
            <person name="Camilli A."/>
            <person name="Ajao Y."/>
            <person name="Guo X."/>
        </authorList>
    </citation>
    <scope>NUCLEOTIDE SEQUENCE</scope>
    <source>
        <strain evidence="2">LBG001</strain>
    </source>
</reference>
<dbReference type="EMBL" id="CP093442">
    <property type="protein sequence ID" value="UOF02388.1"/>
    <property type="molecule type" value="Genomic_DNA"/>
</dbReference>
<name>A0ABY4CC19_9BACT</name>
<proteinExistence type="predicted"/>
<accession>A0ABY4CC19</accession>
<gene>
    <name evidence="2" type="ORF">MNR06_05415</name>
</gene>
<keyword evidence="3" id="KW-1185">Reference proteome</keyword>
<evidence type="ECO:0000313" key="2">
    <source>
        <dbReference type="EMBL" id="UOF02388.1"/>
    </source>
</evidence>
<organism evidence="2 3">
    <name type="scientific">Bdellovibrio reynosensis</name>
    <dbReference type="NCBI Taxonomy" id="2835041"/>
    <lineage>
        <taxon>Bacteria</taxon>
        <taxon>Pseudomonadati</taxon>
        <taxon>Bdellovibrionota</taxon>
        <taxon>Bdellovibrionia</taxon>
        <taxon>Bdellovibrionales</taxon>
        <taxon>Pseudobdellovibrionaceae</taxon>
        <taxon>Bdellovibrio</taxon>
    </lineage>
</organism>
<evidence type="ECO:0000256" key="1">
    <source>
        <dbReference type="SAM" id="MobiDB-lite"/>
    </source>
</evidence>
<dbReference type="Proteomes" id="UP000830116">
    <property type="component" value="Chromosome"/>
</dbReference>
<dbReference type="RefSeq" id="WP_243539703.1">
    <property type="nucleotide sequence ID" value="NZ_CP093442.1"/>
</dbReference>
<protein>
    <submittedName>
        <fullName evidence="2">Uncharacterized protein</fullName>
    </submittedName>
</protein>
<feature type="region of interest" description="Disordered" evidence="1">
    <location>
        <begin position="132"/>
        <end position="152"/>
    </location>
</feature>
<evidence type="ECO:0000313" key="3">
    <source>
        <dbReference type="Proteomes" id="UP000830116"/>
    </source>
</evidence>
<sequence length="152" mass="16635">MKQTDVVKVLGSVLGATSVDEVNKALKAKENATVKFKIMGKSLGYLGFTGVVKAVTDDGVKVVNVNKVSLIKFSEIESFEKAKPKTERHTKPRALKVVVEEEIEIPDDIPEGTVLIFDEPGEGEFADLRAKKHKPKKKMVGKSGSKFIPKPK</sequence>